<evidence type="ECO:0000313" key="3">
    <source>
        <dbReference type="Proteomes" id="UP000076580"/>
    </source>
</evidence>
<name>A0A151GBS9_DRECN</name>
<dbReference type="Proteomes" id="UP000076580">
    <property type="component" value="Chromosome 03"/>
</dbReference>
<dbReference type="RefSeq" id="XP_040653912.1">
    <property type="nucleotide sequence ID" value="XM_040803808.1"/>
</dbReference>
<keyword evidence="3" id="KW-1185">Reference proteome</keyword>
<evidence type="ECO:0000313" key="2">
    <source>
        <dbReference type="EMBL" id="KYK54560.1"/>
    </source>
</evidence>
<feature type="compositionally biased region" description="Basic and acidic residues" evidence="1">
    <location>
        <begin position="116"/>
        <end position="133"/>
    </location>
</feature>
<evidence type="ECO:0000256" key="1">
    <source>
        <dbReference type="SAM" id="MobiDB-lite"/>
    </source>
</evidence>
<feature type="compositionally biased region" description="Basic and acidic residues" evidence="1">
    <location>
        <begin position="45"/>
        <end position="54"/>
    </location>
</feature>
<gene>
    <name evidence="2" type="ORF">DCS_06520</name>
</gene>
<reference evidence="2 3" key="1">
    <citation type="journal article" date="2016" name="Sci. Rep.">
        <title>Insights into Adaptations to a Near-Obligate Nematode Endoparasitic Lifestyle from the Finished Genome of Drechmeria coniospora.</title>
        <authorList>
            <person name="Zhang L."/>
            <person name="Zhou Z."/>
            <person name="Guo Q."/>
            <person name="Fokkens L."/>
            <person name="Miskei M."/>
            <person name="Pocsi I."/>
            <person name="Zhang W."/>
            <person name="Chen M."/>
            <person name="Wang L."/>
            <person name="Sun Y."/>
            <person name="Donzelli B.G."/>
            <person name="Gibson D.M."/>
            <person name="Nelson D.R."/>
            <person name="Luo J.G."/>
            <person name="Rep M."/>
            <person name="Liu H."/>
            <person name="Yang S."/>
            <person name="Wang J."/>
            <person name="Krasnoff S.B."/>
            <person name="Xu Y."/>
            <person name="Molnar I."/>
            <person name="Lin M."/>
        </authorList>
    </citation>
    <scope>NUCLEOTIDE SEQUENCE [LARGE SCALE GENOMIC DNA]</scope>
    <source>
        <strain evidence="2 3">ARSEF 6962</strain>
    </source>
</reference>
<comment type="caution">
    <text evidence="2">The sequence shown here is derived from an EMBL/GenBank/DDBJ whole genome shotgun (WGS) entry which is preliminary data.</text>
</comment>
<proteinExistence type="predicted"/>
<accession>A0A151GBS9</accession>
<dbReference type="GeneID" id="63719163"/>
<dbReference type="EMBL" id="LAYC01000003">
    <property type="protein sequence ID" value="KYK54560.1"/>
    <property type="molecule type" value="Genomic_DNA"/>
</dbReference>
<organism evidence="2 3">
    <name type="scientific">Drechmeria coniospora</name>
    <name type="common">Nematophagous fungus</name>
    <name type="synonym">Meria coniospora</name>
    <dbReference type="NCBI Taxonomy" id="98403"/>
    <lineage>
        <taxon>Eukaryota</taxon>
        <taxon>Fungi</taxon>
        <taxon>Dikarya</taxon>
        <taxon>Ascomycota</taxon>
        <taxon>Pezizomycotina</taxon>
        <taxon>Sordariomycetes</taxon>
        <taxon>Hypocreomycetidae</taxon>
        <taxon>Hypocreales</taxon>
        <taxon>Ophiocordycipitaceae</taxon>
        <taxon>Drechmeria</taxon>
    </lineage>
</organism>
<sequence>MASFNCRYSTASPVLAMQPQPSIQPAPPMARVTHDPAAGALLDPPSHEQADKYAPKPAAGRKRSWGEATNIPEPGPPTPAAIDPHGGLACGEGMTPTESKSSILTDAVNPSDGWFSDEKTSDGQDATHQDAQRRINPASHKSQRVDHSIHESPALHPSSCDDGGKRAGVEDSGGAGGLVIDDFTIHLGIGWRKISNDEDIQAAARGWARFIENHFPLHRVQICLESKGLQSYLVETSEGYFLFAENLRQGRLVSRSIEGAVRNLQQTPPIFDGEEFAMKCKNSQSTEPLADTEMSLE</sequence>
<dbReference type="STRING" id="98403.A0A151GBS9"/>
<feature type="region of interest" description="Disordered" evidence="1">
    <location>
        <begin position="17"/>
        <end position="170"/>
    </location>
</feature>
<dbReference type="InParanoid" id="A0A151GBS9"/>
<protein>
    <submittedName>
        <fullName evidence="2">Uncharacterized protein</fullName>
    </submittedName>
</protein>
<dbReference type="AlphaFoldDB" id="A0A151GBS9"/>